<dbReference type="Proteomes" id="UP000016665">
    <property type="component" value="Chromosome 24"/>
</dbReference>
<dbReference type="Ensembl" id="ENSFALT00000044404.1">
    <property type="protein sequence ID" value="ENSFALP00000027548.1"/>
    <property type="gene ID" value="ENSFALG00000026730.1"/>
</dbReference>
<name>A0A803VXU2_FICAL</name>
<dbReference type="AlphaFoldDB" id="A0A803VXU2"/>
<evidence type="ECO:0000313" key="1">
    <source>
        <dbReference type="Ensembl" id="ENSFALP00000027548.1"/>
    </source>
</evidence>
<organism evidence="1 2">
    <name type="scientific">Ficedula albicollis</name>
    <name type="common">Collared flycatcher</name>
    <name type="synonym">Muscicapa albicollis</name>
    <dbReference type="NCBI Taxonomy" id="59894"/>
    <lineage>
        <taxon>Eukaryota</taxon>
        <taxon>Metazoa</taxon>
        <taxon>Chordata</taxon>
        <taxon>Craniata</taxon>
        <taxon>Vertebrata</taxon>
        <taxon>Euteleostomi</taxon>
        <taxon>Archelosauria</taxon>
        <taxon>Archosauria</taxon>
        <taxon>Dinosauria</taxon>
        <taxon>Saurischia</taxon>
        <taxon>Theropoda</taxon>
        <taxon>Coelurosauria</taxon>
        <taxon>Aves</taxon>
        <taxon>Neognathae</taxon>
        <taxon>Neoaves</taxon>
        <taxon>Telluraves</taxon>
        <taxon>Australaves</taxon>
        <taxon>Passeriformes</taxon>
        <taxon>Muscicapidae</taxon>
        <taxon>Ficedula</taxon>
    </lineage>
</organism>
<accession>A0A803VXU2</accession>
<protein>
    <submittedName>
        <fullName evidence="1">Uncharacterized protein</fullName>
    </submittedName>
</protein>
<proteinExistence type="predicted"/>
<keyword evidence="2" id="KW-1185">Reference proteome</keyword>
<sequence>PRNVAEGPFELLFLSLEPRWLWSCPFWWPGCVKWLCLQRGAQGRGFPSAAGAFGVGFQRRHALLTPSLPWPPPSCCLSRQPGS</sequence>
<evidence type="ECO:0000313" key="2">
    <source>
        <dbReference type="Proteomes" id="UP000016665"/>
    </source>
</evidence>
<reference evidence="1 2" key="1">
    <citation type="journal article" date="2012" name="Nature">
        <title>The genomic landscape of species divergence in Ficedula flycatchers.</title>
        <authorList>
            <person name="Ellegren H."/>
            <person name="Smeds L."/>
            <person name="Burri R."/>
            <person name="Olason P.I."/>
            <person name="Backstrom N."/>
            <person name="Kawakami T."/>
            <person name="Kunstner A."/>
            <person name="Makinen H."/>
            <person name="Nadachowska-Brzyska K."/>
            <person name="Qvarnstrom A."/>
            <person name="Uebbing S."/>
            <person name="Wolf J.B."/>
        </authorList>
    </citation>
    <scope>NUCLEOTIDE SEQUENCE [LARGE SCALE GENOMIC DNA]</scope>
</reference>
<reference evidence="1" key="3">
    <citation type="submission" date="2025-09" db="UniProtKB">
        <authorList>
            <consortium name="Ensembl"/>
        </authorList>
    </citation>
    <scope>IDENTIFICATION</scope>
</reference>
<reference evidence="1" key="2">
    <citation type="submission" date="2025-08" db="UniProtKB">
        <authorList>
            <consortium name="Ensembl"/>
        </authorList>
    </citation>
    <scope>IDENTIFICATION</scope>
</reference>